<dbReference type="InterPro" id="IPR057255">
    <property type="entry name" value="2TM_P5A-ATPase"/>
</dbReference>
<dbReference type="SFLD" id="SFLDS00003">
    <property type="entry name" value="Haloacid_Dehalogenase"/>
    <property type="match status" value="1"/>
</dbReference>
<evidence type="ECO:0000256" key="6">
    <source>
        <dbReference type="ARBA" id="ARBA00022824"/>
    </source>
</evidence>
<dbReference type="SUPFAM" id="SSF81653">
    <property type="entry name" value="Calcium ATPase, transduction domain A"/>
    <property type="match status" value="1"/>
</dbReference>
<evidence type="ECO:0000256" key="3">
    <source>
        <dbReference type="ARBA" id="ARBA00022692"/>
    </source>
</evidence>
<feature type="domain" description="P5A-ATPase transmembrane helical hairpin" evidence="14">
    <location>
        <begin position="37"/>
        <end position="106"/>
    </location>
</feature>
<dbReference type="InterPro" id="IPR047820">
    <property type="entry name" value="P5A-type_ATPase"/>
</dbReference>
<dbReference type="FunFam" id="3.40.1110.10:FF:000058">
    <property type="entry name" value="Cation-transporting ATPase"/>
    <property type="match status" value="1"/>
</dbReference>
<keyword evidence="9" id="KW-1278">Translocase</keyword>
<evidence type="ECO:0000259" key="13">
    <source>
        <dbReference type="Pfam" id="PF00122"/>
    </source>
</evidence>
<evidence type="ECO:0000256" key="5">
    <source>
        <dbReference type="ARBA" id="ARBA00022741"/>
    </source>
</evidence>
<evidence type="ECO:0000256" key="9">
    <source>
        <dbReference type="ARBA" id="ARBA00022967"/>
    </source>
</evidence>
<dbReference type="InterPro" id="IPR018303">
    <property type="entry name" value="ATPase_P-typ_P_site"/>
</dbReference>
<dbReference type="GO" id="GO:0015662">
    <property type="term" value="F:P-type ion transporter activity"/>
    <property type="evidence" value="ECO:0007669"/>
    <property type="project" value="TreeGrafter"/>
</dbReference>
<dbReference type="SUPFAM" id="SSF81660">
    <property type="entry name" value="Metal cation-transporting ATPase, ATP-binding domain N"/>
    <property type="match status" value="1"/>
</dbReference>
<dbReference type="Proteomes" id="UP000054845">
    <property type="component" value="Unassembled WGS sequence"/>
</dbReference>
<feature type="transmembrane region" description="Helical" evidence="12">
    <location>
        <begin position="252"/>
        <end position="271"/>
    </location>
</feature>
<dbReference type="Pfam" id="PF00122">
    <property type="entry name" value="E1-E2_ATPase"/>
    <property type="match status" value="1"/>
</dbReference>
<comment type="similarity">
    <text evidence="2">Belongs to the cation transport ATPase (P-type) (TC 3.A.3) family. Type V subfamily.</text>
</comment>
<evidence type="ECO:0000256" key="2">
    <source>
        <dbReference type="ARBA" id="ARBA00006000"/>
    </source>
</evidence>
<evidence type="ECO:0000256" key="7">
    <source>
        <dbReference type="ARBA" id="ARBA00022840"/>
    </source>
</evidence>
<keyword evidence="11 12" id="KW-0472">Membrane</keyword>
<dbReference type="SUPFAM" id="SSF56784">
    <property type="entry name" value="HAD-like"/>
    <property type="match status" value="1"/>
</dbReference>
<feature type="transmembrane region" description="Helical" evidence="12">
    <location>
        <begin position="1093"/>
        <end position="1113"/>
    </location>
</feature>
<keyword evidence="7" id="KW-0067">ATP-binding</keyword>
<dbReference type="EMBL" id="CCYA01000275">
    <property type="protein sequence ID" value="CEH18607.1"/>
    <property type="molecule type" value="Genomic_DNA"/>
</dbReference>
<dbReference type="FunFam" id="3.40.50.1000:FF:000071">
    <property type="entry name" value="Cation-transporting ATPase"/>
    <property type="match status" value="1"/>
</dbReference>
<evidence type="ECO:0000256" key="8">
    <source>
        <dbReference type="ARBA" id="ARBA00022842"/>
    </source>
</evidence>
<dbReference type="InterPro" id="IPR023299">
    <property type="entry name" value="ATPase_P-typ_cyto_dom_N"/>
</dbReference>
<feature type="transmembrane region" description="Helical" evidence="12">
    <location>
        <begin position="223"/>
        <end position="246"/>
    </location>
</feature>
<dbReference type="GO" id="GO:0016887">
    <property type="term" value="F:ATP hydrolysis activity"/>
    <property type="evidence" value="ECO:0007669"/>
    <property type="project" value="InterPro"/>
</dbReference>
<dbReference type="CDD" id="cd07543">
    <property type="entry name" value="P-type_ATPase_cation"/>
    <property type="match status" value="1"/>
</dbReference>
<evidence type="ECO:0000313" key="16">
    <source>
        <dbReference type="Proteomes" id="UP000054845"/>
    </source>
</evidence>
<dbReference type="InterPro" id="IPR036412">
    <property type="entry name" value="HAD-like_sf"/>
</dbReference>
<dbReference type="STRING" id="401625.A0A0P1BRX5"/>
<dbReference type="InterPro" id="IPR001757">
    <property type="entry name" value="P_typ_ATPase"/>
</dbReference>
<feature type="transmembrane region" description="Helical" evidence="12">
    <location>
        <begin position="448"/>
        <end position="467"/>
    </location>
</feature>
<dbReference type="Gene3D" id="3.40.50.1000">
    <property type="entry name" value="HAD superfamily/HAD-like"/>
    <property type="match status" value="1"/>
</dbReference>
<feature type="transmembrane region" description="Helical" evidence="12">
    <location>
        <begin position="71"/>
        <end position="90"/>
    </location>
</feature>
<dbReference type="Pfam" id="PF23143">
    <property type="entry name" value="2TM_P5A-ATPase"/>
    <property type="match status" value="1"/>
</dbReference>
<name>A0A0P1BRX5_9BASI</name>
<reference evidence="15 16" key="1">
    <citation type="submission" date="2014-09" db="EMBL/GenBank/DDBJ databases">
        <authorList>
            <person name="Magalhaes I.L.F."/>
            <person name="Oliveira U."/>
            <person name="Santos F.R."/>
            <person name="Vidigal T.H.D.A."/>
            <person name="Brescovit A.D."/>
            <person name="Santos A.J."/>
        </authorList>
    </citation>
    <scope>NUCLEOTIDE SEQUENCE [LARGE SCALE GENOMIC DNA]</scope>
</reference>
<keyword evidence="10 12" id="KW-1133">Transmembrane helix</keyword>
<dbReference type="PANTHER" id="PTHR45630:SF7">
    <property type="entry name" value="ENDOPLASMIC RETICULUM TRANSMEMBRANE HELIX TRANSLOCASE"/>
    <property type="match status" value="1"/>
</dbReference>
<evidence type="ECO:0000313" key="15">
    <source>
        <dbReference type="EMBL" id="CEH18607.1"/>
    </source>
</evidence>
<organism evidence="15 16">
    <name type="scientific">Ceraceosorus bombacis</name>
    <dbReference type="NCBI Taxonomy" id="401625"/>
    <lineage>
        <taxon>Eukaryota</taxon>
        <taxon>Fungi</taxon>
        <taxon>Dikarya</taxon>
        <taxon>Basidiomycota</taxon>
        <taxon>Ustilaginomycotina</taxon>
        <taxon>Exobasidiomycetes</taxon>
        <taxon>Ceraceosorales</taxon>
        <taxon>Ceraceosoraceae</taxon>
        <taxon>Ceraceosorus</taxon>
    </lineage>
</organism>
<dbReference type="PROSITE" id="PS00154">
    <property type="entry name" value="ATPASE_E1_E2"/>
    <property type="match status" value="1"/>
</dbReference>
<evidence type="ECO:0000256" key="11">
    <source>
        <dbReference type="ARBA" id="ARBA00023136"/>
    </source>
</evidence>
<dbReference type="NCBIfam" id="TIGR01657">
    <property type="entry name" value="P-ATPase-V"/>
    <property type="match status" value="1"/>
</dbReference>
<evidence type="ECO:0000256" key="1">
    <source>
        <dbReference type="ARBA" id="ARBA00004477"/>
    </source>
</evidence>
<keyword evidence="5" id="KW-0547">Nucleotide-binding</keyword>
<dbReference type="InterPro" id="IPR023298">
    <property type="entry name" value="ATPase_P-typ_TM_dom_sf"/>
</dbReference>
<protein>
    <submittedName>
        <fullName evidence="15">Endoplasmic reticulum ca-transporting P-type atpase</fullName>
    </submittedName>
</protein>
<feature type="transmembrane region" description="Helical" evidence="12">
    <location>
        <begin position="1053"/>
        <end position="1072"/>
    </location>
</feature>
<dbReference type="SFLD" id="SFLDG00002">
    <property type="entry name" value="C1.7:_P-type_atpase_like"/>
    <property type="match status" value="1"/>
</dbReference>
<dbReference type="GO" id="GO:0019829">
    <property type="term" value="F:ATPase-coupled monoatomic cation transmembrane transporter activity"/>
    <property type="evidence" value="ECO:0007669"/>
    <property type="project" value="TreeGrafter"/>
</dbReference>
<dbReference type="InterPro" id="IPR059000">
    <property type="entry name" value="ATPase_P-type_domA"/>
</dbReference>
<dbReference type="GO" id="GO:0005789">
    <property type="term" value="C:endoplasmic reticulum membrane"/>
    <property type="evidence" value="ECO:0007669"/>
    <property type="project" value="UniProtKB-SubCell"/>
</dbReference>
<accession>A0A0P1BRX5</accession>
<dbReference type="GO" id="GO:0006874">
    <property type="term" value="P:intracellular calcium ion homeostasis"/>
    <property type="evidence" value="ECO:0007669"/>
    <property type="project" value="TreeGrafter"/>
</dbReference>
<dbReference type="InterPro" id="IPR008250">
    <property type="entry name" value="ATPase_P-typ_transduc_dom_A_sf"/>
</dbReference>
<proteinExistence type="inferred from homology"/>
<dbReference type="InterPro" id="IPR023214">
    <property type="entry name" value="HAD_sf"/>
</dbReference>
<dbReference type="PANTHER" id="PTHR45630">
    <property type="entry name" value="CATION-TRANSPORTING ATPASE-RELATED"/>
    <property type="match status" value="1"/>
</dbReference>
<keyword evidence="8" id="KW-0460">Magnesium</keyword>
<dbReference type="Gene3D" id="2.70.150.10">
    <property type="entry name" value="Calcium-transporting ATPase, cytoplasmic transduction domain A"/>
    <property type="match status" value="1"/>
</dbReference>
<evidence type="ECO:0000259" key="14">
    <source>
        <dbReference type="Pfam" id="PF23143"/>
    </source>
</evidence>
<dbReference type="SUPFAM" id="SSF81665">
    <property type="entry name" value="Calcium ATPase, transmembrane domain M"/>
    <property type="match status" value="1"/>
</dbReference>
<dbReference type="OrthoDB" id="48943at2759"/>
<feature type="transmembrane region" description="Helical" evidence="12">
    <location>
        <begin position="40"/>
        <end position="59"/>
    </location>
</feature>
<dbReference type="InterPro" id="IPR006544">
    <property type="entry name" value="P-type_TPase_V"/>
</dbReference>
<dbReference type="InterPro" id="IPR044492">
    <property type="entry name" value="P_typ_ATPase_HD_dom"/>
</dbReference>
<dbReference type="SFLD" id="SFLDF00027">
    <property type="entry name" value="p-type_atpase"/>
    <property type="match status" value="1"/>
</dbReference>
<evidence type="ECO:0000256" key="10">
    <source>
        <dbReference type="ARBA" id="ARBA00022989"/>
    </source>
</evidence>
<keyword evidence="4" id="KW-0479">Metal-binding</keyword>
<keyword evidence="6" id="KW-0256">Endoplasmic reticulum</keyword>
<dbReference type="GO" id="GO:0005524">
    <property type="term" value="F:ATP binding"/>
    <property type="evidence" value="ECO:0007669"/>
    <property type="project" value="UniProtKB-KW"/>
</dbReference>
<dbReference type="Gene3D" id="3.40.1110.10">
    <property type="entry name" value="Calcium-transporting ATPase, cytoplasmic domain N"/>
    <property type="match status" value="1"/>
</dbReference>
<dbReference type="GO" id="GO:0046872">
    <property type="term" value="F:metal ion binding"/>
    <property type="evidence" value="ECO:0007669"/>
    <property type="project" value="UniProtKB-KW"/>
</dbReference>
<keyword evidence="16" id="KW-1185">Reference proteome</keyword>
<dbReference type="NCBIfam" id="TIGR01494">
    <property type="entry name" value="ATPase_P-type"/>
    <property type="match status" value="1"/>
</dbReference>
<dbReference type="PRINTS" id="PR00119">
    <property type="entry name" value="CATATPASE"/>
</dbReference>
<comment type="subcellular location">
    <subcellularLocation>
        <location evidence="1">Endoplasmic reticulum membrane</location>
        <topology evidence="1">Multi-pass membrane protein</topology>
    </subcellularLocation>
</comment>
<keyword evidence="3 12" id="KW-0812">Transmembrane</keyword>
<evidence type="ECO:0000256" key="4">
    <source>
        <dbReference type="ARBA" id="ARBA00022723"/>
    </source>
</evidence>
<evidence type="ECO:0000256" key="12">
    <source>
        <dbReference type="SAM" id="Phobius"/>
    </source>
</evidence>
<sequence>MTVTLDLTTPRILATMAPAPPVTSPDIARLTLHKPIPIEYHLYTTPFALFYPLLAYAYFIKYDSWIKSEEWTFIFVVGLVTSHALSFLITKWSIGARALLTCRPAKLLQDASIARVFPHAHKGEGELVPLSFVTRKGLPQEISFTYQADKYILTQPDAKAPVTSVHTSPLVTAPTFRRLPYPADSQPTLSAFQSTKGHASEKEVELAEGTFGKNLFDIPRPTFLGLFAEHAVAPFFVFQIFCVGLWMLDEYWYYSLFTLFMLVVFEATVVFQRLRTLNEFRTMSIQPYQIQVHRAGAWKEVSTTDLLPGDVVSVTRSKEDSATPCDLLLLGGSAIVNEAMLSGESTPLLKEGIELREGSDKLDVNGNDRNNVVFGGTKVLQTTAPGSPGAAGEAADLKSRANALQLKTPDGGAAAVVLRTGFGTTQGQLIRLMVFTNEGRVSANNLEAFLFIGFLLIFAIAASWYVWTRGMEMGRPKGKLLLDCVLIITSVVPPELPMELSMAVNTSLMALAKFSIFCTEPFRIPYAGRVDVCCFDKTGTITGEDLEVQGVAQVGARGPADLIDLKDTSKETTLTLASAHALVLLDDGVVGDPMEKTTLDALQWTLNKGDQLAPTDIKTARHRLGVNVRRRFQFSSALKRMSTLSFVQDNTGSRRLFASVKGAPETLRSMYKNVPAGYDETFKGFTRRGSRVLALGYKYVDGVQLTADGVNNLGRGDVESGLEFAGFLVFHCPLKPDAKQTLKALNDSSHRSIMITGDNPLTAVHVATEVEIVDRETLILDVREGSSDEKDLVWRTVDERKIIPVRAEDKLDETLFDTYDICMTGVALRQFVEKNPQAWQVLVQNTWVYARVSPAQKELILNTLKGLGYVTLMAGDGTNDVGALKAANIGIALLDGTPEDLKKIFEHQRNERNKKIYESQLKLTSRWGQPPPPVPAALKELYPELEKARDETIKQMQRKRVVDPTAKFDLSTLTASMADMDTDADGPPQIKLGDASVAAPFTSKLSNVAAITHVIRQGRCSLVSTVQQYKILGLNCLIQAYSLSVMYLDGIKYGDYQVTISGMLMSVCFLMISRAQPNEKLSKERPLANIFNFYIIASILGQFALHIASMRYITQLVPVFEEQEKVVDLEKKFSPSLLNTAVFLIGLSQQVSTVISNFIGQPWRESLWANTTMRWSLLGAFGVAFGGALEIMPELNEWLQLIKIPDAFKLHLVAAMIVDFAGSHIIEEVTRRLLAPRTIGAIVAKGRERREARRKAELTAQQNLAGNLQELAKVASQRKTQ</sequence>
<feature type="domain" description="P-type ATPase A" evidence="13">
    <location>
        <begin position="286"/>
        <end position="433"/>
    </location>
</feature>